<dbReference type="InterPro" id="IPR003593">
    <property type="entry name" value="AAA+_ATPase"/>
</dbReference>
<organism evidence="6 7">
    <name type="scientific">bacterium (Candidatus Blackallbacteria) CG17_big_fil_post_rev_8_21_14_2_50_48_46</name>
    <dbReference type="NCBI Taxonomy" id="2014261"/>
    <lineage>
        <taxon>Bacteria</taxon>
        <taxon>Candidatus Blackallbacteria</taxon>
    </lineage>
</organism>
<sequence length="306" mass="33961">MAPVIETHQLCKRYGKLQAVDKVSMSVEKGEIYGFLGLNGAGKTTLIRILLGLIRPTSGSAFLKGLPVKASQNELWQKIGYLVETPAAYPELSVRDNLEISRRLRGISDAHAVEAVIAQLNLTPYRNQLARHLSLGNAQRLGIAKALIHQPEILILDEPSNGLDPAGMVEIRQLLHQLAYEQGVTVLISSHLLGEIAKFATRIGMIHQGQLLQEFNLHTGTPFQTRKLVIRVREPERARALLASKGFSALLNPTGELEISDPLALEQAEMLNSWLVQADCPPSRLNLEEEDLEAYFLRMIQRWSTA</sequence>
<evidence type="ECO:0000259" key="5">
    <source>
        <dbReference type="PROSITE" id="PS50893"/>
    </source>
</evidence>
<comment type="caution">
    <text evidence="6">The sequence shown here is derived from an EMBL/GenBank/DDBJ whole genome shotgun (WGS) entry which is preliminary data.</text>
</comment>
<keyword evidence="4 6" id="KW-0067">ATP-binding</keyword>
<proteinExistence type="inferred from homology"/>
<dbReference type="PROSITE" id="PS00211">
    <property type="entry name" value="ABC_TRANSPORTER_1"/>
    <property type="match status" value="1"/>
</dbReference>
<dbReference type="PANTHER" id="PTHR43335:SF4">
    <property type="entry name" value="ABC TRANSPORTER, ATP-BINDING PROTEIN"/>
    <property type="match status" value="1"/>
</dbReference>
<reference evidence="6 7" key="1">
    <citation type="submission" date="2017-09" db="EMBL/GenBank/DDBJ databases">
        <title>Depth-based differentiation of microbial function through sediment-hosted aquifers and enrichment of novel symbionts in the deep terrestrial subsurface.</title>
        <authorList>
            <person name="Probst A.J."/>
            <person name="Ladd B."/>
            <person name="Jarett J.K."/>
            <person name="Geller-Mcgrath D.E."/>
            <person name="Sieber C.M."/>
            <person name="Emerson J.B."/>
            <person name="Anantharaman K."/>
            <person name="Thomas B.C."/>
            <person name="Malmstrom R."/>
            <person name="Stieglmeier M."/>
            <person name="Klingl A."/>
            <person name="Woyke T."/>
            <person name="Ryan C.M."/>
            <person name="Banfield J.F."/>
        </authorList>
    </citation>
    <scope>NUCLEOTIDE SEQUENCE [LARGE SCALE GENOMIC DNA]</scope>
    <source>
        <strain evidence="6">CG17_big_fil_post_rev_8_21_14_2_50_48_46</strain>
    </source>
</reference>
<dbReference type="InterPro" id="IPR003439">
    <property type="entry name" value="ABC_transporter-like_ATP-bd"/>
</dbReference>
<keyword evidence="2" id="KW-0813">Transport</keyword>
<name>A0A2M7G201_9BACT</name>
<evidence type="ECO:0000256" key="2">
    <source>
        <dbReference type="ARBA" id="ARBA00022448"/>
    </source>
</evidence>
<gene>
    <name evidence="6" type="ORF">COW36_15720</name>
</gene>
<dbReference type="GO" id="GO:0016887">
    <property type="term" value="F:ATP hydrolysis activity"/>
    <property type="evidence" value="ECO:0007669"/>
    <property type="project" value="InterPro"/>
</dbReference>
<accession>A0A2M7G201</accession>
<protein>
    <submittedName>
        <fullName evidence="6">Bacitracin ABC transporter ATP-binding protein</fullName>
    </submittedName>
</protein>
<dbReference type="InterPro" id="IPR017871">
    <property type="entry name" value="ABC_transporter-like_CS"/>
</dbReference>
<dbReference type="Proteomes" id="UP000231019">
    <property type="component" value="Unassembled WGS sequence"/>
</dbReference>
<keyword evidence="3" id="KW-0547">Nucleotide-binding</keyword>
<evidence type="ECO:0000256" key="1">
    <source>
        <dbReference type="ARBA" id="ARBA00005417"/>
    </source>
</evidence>
<dbReference type="Gene3D" id="3.40.50.300">
    <property type="entry name" value="P-loop containing nucleotide triphosphate hydrolases"/>
    <property type="match status" value="1"/>
</dbReference>
<dbReference type="PANTHER" id="PTHR43335">
    <property type="entry name" value="ABC TRANSPORTER, ATP-BINDING PROTEIN"/>
    <property type="match status" value="1"/>
</dbReference>
<comment type="similarity">
    <text evidence="1">Belongs to the ABC transporter superfamily.</text>
</comment>
<feature type="domain" description="ABC transporter" evidence="5">
    <location>
        <begin position="5"/>
        <end position="233"/>
    </location>
</feature>
<dbReference type="InterPro" id="IPR027417">
    <property type="entry name" value="P-loop_NTPase"/>
</dbReference>
<evidence type="ECO:0000313" key="7">
    <source>
        <dbReference type="Proteomes" id="UP000231019"/>
    </source>
</evidence>
<dbReference type="SUPFAM" id="SSF52540">
    <property type="entry name" value="P-loop containing nucleoside triphosphate hydrolases"/>
    <property type="match status" value="1"/>
</dbReference>
<dbReference type="EMBL" id="PFFQ01000044">
    <property type="protein sequence ID" value="PIW15794.1"/>
    <property type="molecule type" value="Genomic_DNA"/>
</dbReference>
<evidence type="ECO:0000313" key="6">
    <source>
        <dbReference type="EMBL" id="PIW15794.1"/>
    </source>
</evidence>
<dbReference type="PROSITE" id="PS50893">
    <property type="entry name" value="ABC_TRANSPORTER_2"/>
    <property type="match status" value="1"/>
</dbReference>
<dbReference type="SMART" id="SM00382">
    <property type="entry name" value="AAA"/>
    <property type="match status" value="1"/>
</dbReference>
<dbReference type="Pfam" id="PF00005">
    <property type="entry name" value="ABC_tran"/>
    <property type="match status" value="1"/>
</dbReference>
<dbReference type="GO" id="GO:0005524">
    <property type="term" value="F:ATP binding"/>
    <property type="evidence" value="ECO:0007669"/>
    <property type="project" value="UniProtKB-KW"/>
</dbReference>
<evidence type="ECO:0000256" key="3">
    <source>
        <dbReference type="ARBA" id="ARBA00022741"/>
    </source>
</evidence>
<evidence type="ECO:0000256" key="4">
    <source>
        <dbReference type="ARBA" id="ARBA00022840"/>
    </source>
</evidence>
<dbReference type="AlphaFoldDB" id="A0A2M7G201"/>